<protein>
    <submittedName>
        <fullName evidence="3">DUF222 domain-containing protein</fullName>
    </submittedName>
</protein>
<reference evidence="3 4" key="1">
    <citation type="submission" date="2020-03" db="EMBL/GenBank/DDBJ databases">
        <title>Nocardioides sp. nov., isolated from fish.</title>
        <authorList>
            <person name="Hyun D.-W."/>
            <person name="Bae J.-W."/>
        </authorList>
    </citation>
    <scope>NUCLEOTIDE SEQUENCE [LARGE SCALE GENOMIC DNA]</scope>
    <source>
        <strain evidence="3 4">HDW12A</strain>
    </source>
</reference>
<dbReference type="RefSeq" id="WP_166317753.1">
    <property type="nucleotide sequence ID" value="NZ_CP049866.1"/>
</dbReference>
<feature type="compositionally biased region" description="Polar residues" evidence="1">
    <location>
        <begin position="258"/>
        <end position="268"/>
    </location>
</feature>
<feature type="compositionally biased region" description="Pro residues" evidence="1">
    <location>
        <begin position="230"/>
        <end position="243"/>
    </location>
</feature>
<feature type="domain" description="DUF222" evidence="2">
    <location>
        <begin position="83"/>
        <end position="191"/>
    </location>
</feature>
<organism evidence="3 4">
    <name type="scientific">Nocardioides piscis</name>
    <dbReference type="NCBI Taxonomy" id="2714938"/>
    <lineage>
        <taxon>Bacteria</taxon>
        <taxon>Bacillati</taxon>
        <taxon>Actinomycetota</taxon>
        <taxon>Actinomycetes</taxon>
        <taxon>Propionibacteriales</taxon>
        <taxon>Nocardioidaceae</taxon>
        <taxon>Nocardioides</taxon>
    </lineage>
</organism>
<dbReference type="InterPro" id="IPR003870">
    <property type="entry name" value="DUF222"/>
</dbReference>
<dbReference type="AlphaFoldDB" id="A0A6G7YFD0"/>
<name>A0A6G7YFD0_9ACTN</name>
<evidence type="ECO:0000259" key="2">
    <source>
        <dbReference type="Pfam" id="PF02720"/>
    </source>
</evidence>
<feature type="region of interest" description="Disordered" evidence="1">
    <location>
        <begin position="205"/>
        <end position="268"/>
    </location>
</feature>
<dbReference type="Pfam" id="PF02720">
    <property type="entry name" value="DUF222"/>
    <property type="match status" value="1"/>
</dbReference>
<dbReference type="Proteomes" id="UP000502035">
    <property type="component" value="Chromosome"/>
</dbReference>
<evidence type="ECO:0000313" key="4">
    <source>
        <dbReference type="Proteomes" id="UP000502035"/>
    </source>
</evidence>
<keyword evidence="4" id="KW-1185">Reference proteome</keyword>
<evidence type="ECO:0000256" key="1">
    <source>
        <dbReference type="SAM" id="MobiDB-lite"/>
    </source>
</evidence>
<accession>A0A6G7YFD0</accession>
<dbReference type="EMBL" id="CP049866">
    <property type="protein sequence ID" value="QIK75604.1"/>
    <property type="molecule type" value="Genomic_DNA"/>
</dbReference>
<evidence type="ECO:0000313" key="3">
    <source>
        <dbReference type="EMBL" id="QIK75604.1"/>
    </source>
</evidence>
<dbReference type="KEGG" id="npi:G7071_09260"/>
<feature type="compositionally biased region" description="Low complexity" evidence="1">
    <location>
        <begin position="244"/>
        <end position="257"/>
    </location>
</feature>
<sequence length="268" mass="28751">MASTTTSATETLPDTPAEVLAALRTEQDERSASEVKSMRLAAHWVALHPALDPEFAGACFQSPKTLAGEGSPVIDEFCIPEMATKLAMTCDAVGSYLTDVIELAYRLPNLWAGILSGHITPWRGRMIAQTTVDLTQQAAAFVDEQTAWCANRLTPSQLRRLIDHARVRFMPDAVAKEHEEAQDRRHVTFECDQVSFDGTIHLEADLESPTPSGLPKPSPPAPSGSRAWGPPTPSTAVVPPPSATSPATSSRSGSPTTKKTSPRSPEVS</sequence>
<gene>
    <name evidence="3" type="ORF">G7071_09260</name>
</gene>
<proteinExistence type="predicted"/>
<feature type="compositionally biased region" description="Pro residues" evidence="1">
    <location>
        <begin position="212"/>
        <end position="222"/>
    </location>
</feature>